<sequence>MSFEIPTSIDAAAREIFLEDYDEEVLDYESGKLRAANRSKKDSTMPAFGLRDRIIIHTEPSRNPSNQTLHHQHRNCHHSPPQNQLNSSFQNLSVFGTTTRSNLRSFTDSLCIRPTVSQISQGIKDIMSKKPKYIRRKVVEDEDEKETCEVEFIADERRRRRQGTILDGQEVDQRLKAEFGFDMSRISESSSLDVSNGCD</sequence>
<evidence type="ECO:0000256" key="1">
    <source>
        <dbReference type="SAM" id="MobiDB-lite"/>
    </source>
</evidence>
<dbReference type="VEuPathDB" id="FungiDB:MELLADRAFT_108306"/>
<dbReference type="KEGG" id="mlr:MELLADRAFT_108306"/>
<dbReference type="GeneID" id="18923441"/>
<organism evidence="3">
    <name type="scientific">Melampsora larici-populina (strain 98AG31 / pathotype 3-4-7)</name>
    <name type="common">Poplar leaf rust fungus</name>
    <dbReference type="NCBI Taxonomy" id="747676"/>
    <lineage>
        <taxon>Eukaryota</taxon>
        <taxon>Fungi</taxon>
        <taxon>Dikarya</taxon>
        <taxon>Basidiomycota</taxon>
        <taxon>Pucciniomycotina</taxon>
        <taxon>Pucciniomycetes</taxon>
        <taxon>Pucciniales</taxon>
        <taxon>Melampsoraceae</taxon>
        <taxon>Melampsora</taxon>
    </lineage>
</organism>
<dbReference type="HOGENOM" id="CLU_1372480_0_0_1"/>
<evidence type="ECO:0000313" key="3">
    <source>
        <dbReference type="Proteomes" id="UP000001072"/>
    </source>
</evidence>
<dbReference type="InParanoid" id="F4RSN5"/>
<dbReference type="EMBL" id="GL883117">
    <property type="protein sequence ID" value="EGG04660.1"/>
    <property type="molecule type" value="Genomic_DNA"/>
</dbReference>
<dbReference type="OrthoDB" id="10447915at2759"/>
<name>F4RSN5_MELLP</name>
<protein>
    <submittedName>
        <fullName evidence="2">Uncharacterized protein</fullName>
    </submittedName>
</protein>
<feature type="region of interest" description="Disordered" evidence="1">
    <location>
        <begin position="60"/>
        <end position="81"/>
    </location>
</feature>
<gene>
    <name evidence="2" type="ORF">MELLADRAFT_108306</name>
</gene>
<dbReference type="Proteomes" id="UP000001072">
    <property type="component" value="Unassembled WGS sequence"/>
</dbReference>
<dbReference type="AlphaFoldDB" id="F4RSN5"/>
<dbReference type="RefSeq" id="XP_007412099.1">
    <property type="nucleotide sequence ID" value="XM_007412037.1"/>
</dbReference>
<proteinExistence type="predicted"/>
<accession>F4RSN5</accession>
<reference evidence="3" key="1">
    <citation type="journal article" date="2011" name="Proc. Natl. Acad. Sci. U.S.A.">
        <title>Obligate biotrophy features unraveled by the genomic analysis of rust fungi.</title>
        <authorList>
            <person name="Duplessis S."/>
            <person name="Cuomo C.A."/>
            <person name="Lin Y.-C."/>
            <person name="Aerts A."/>
            <person name="Tisserant E."/>
            <person name="Veneault-Fourrey C."/>
            <person name="Joly D.L."/>
            <person name="Hacquard S."/>
            <person name="Amselem J."/>
            <person name="Cantarel B.L."/>
            <person name="Chiu R."/>
            <person name="Coutinho P.M."/>
            <person name="Feau N."/>
            <person name="Field M."/>
            <person name="Frey P."/>
            <person name="Gelhaye E."/>
            <person name="Goldberg J."/>
            <person name="Grabherr M.G."/>
            <person name="Kodira C.D."/>
            <person name="Kohler A."/>
            <person name="Kuees U."/>
            <person name="Lindquist E.A."/>
            <person name="Lucas S.M."/>
            <person name="Mago R."/>
            <person name="Mauceli E."/>
            <person name="Morin E."/>
            <person name="Murat C."/>
            <person name="Pangilinan J.L."/>
            <person name="Park R."/>
            <person name="Pearson M."/>
            <person name="Quesneville H."/>
            <person name="Rouhier N."/>
            <person name="Sakthikumar S."/>
            <person name="Salamov A.A."/>
            <person name="Schmutz J."/>
            <person name="Selles B."/>
            <person name="Shapiro H."/>
            <person name="Tanguay P."/>
            <person name="Tuskan G.A."/>
            <person name="Henrissat B."/>
            <person name="Van de Peer Y."/>
            <person name="Rouze P."/>
            <person name="Ellis J.G."/>
            <person name="Dodds P.N."/>
            <person name="Schein J.E."/>
            <person name="Zhong S."/>
            <person name="Hamelin R.C."/>
            <person name="Grigoriev I.V."/>
            <person name="Szabo L.J."/>
            <person name="Martin F."/>
        </authorList>
    </citation>
    <scope>NUCLEOTIDE SEQUENCE [LARGE SCALE GENOMIC DNA]</scope>
    <source>
        <strain evidence="3">98AG31 / pathotype 3-4-7</strain>
    </source>
</reference>
<evidence type="ECO:0000313" key="2">
    <source>
        <dbReference type="EMBL" id="EGG04660.1"/>
    </source>
</evidence>
<keyword evidence="3" id="KW-1185">Reference proteome</keyword>